<dbReference type="InterPro" id="IPR006119">
    <property type="entry name" value="Resolv_N"/>
</dbReference>
<proteinExistence type="predicted"/>
<comment type="caution">
    <text evidence="3">The sequence shown here is derived from an EMBL/GenBank/DDBJ whole genome shotgun (WGS) entry which is preliminary data.</text>
</comment>
<reference evidence="4" key="1">
    <citation type="journal article" date="2019" name="Int. J. Syst. Evol. Microbiol.">
        <title>The Global Catalogue of Microorganisms (GCM) 10K type strain sequencing project: providing services to taxonomists for standard genome sequencing and annotation.</title>
        <authorList>
            <consortium name="The Broad Institute Genomics Platform"/>
            <consortium name="The Broad Institute Genome Sequencing Center for Infectious Disease"/>
            <person name="Wu L."/>
            <person name="Ma J."/>
        </authorList>
    </citation>
    <scope>NUCLEOTIDE SEQUENCE [LARGE SCALE GENOMIC DNA]</scope>
    <source>
        <strain evidence="4">JCM 9088</strain>
    </source>
</reference>
<feature type="domain" description="Resolvase/invertase-type recombinase catalytic" evidence="2">
    <location>
        <begin position="1"/>
        <end position="35"/>
    </location>
</feature>
<gene>
    <name evidence="3" type="ORF">GCM10010446_65430</name>
</gene>
<evidence type="ECO:0000256" key="1">
    <source>
        <dbReference type="SAM" id="MobiDB-lite"/>
    </source>
</evidence>
<dbReference type="EMBL" id="BAAAUD010000104">
    <property type="protein sequence ID" value="GAA2971624.1"/>
    <property type="molecule type" value="Genomic_DNA"/>
</dbReference>
<dbReference type="PROSITE" id="PS51736">
    <property type="entry name" value="RECOMBINASES_3"/>
    <property type="match status" value="1"/>
</dbReference>
<sequence length="90" mass="9480">MGVMFFTVLTVAARLDRNHIRGKTAEGRVTAAAKGCHGGRCEVIEDDSPVFAHAPKDKGGPVPCTAPSRKPTNESRLRQASPGRAVPPAC</sequence>
<dbReference type="Proteomes" id="UP001500403">
    <property type="component" value="Unassembled WGS sequence"/>
</dbReference>
<dbReference type="Gene3D" id="6.10.250.10">
    <property type="match status" value="1"/>
</dbReference>
<organism evidence="3 4">
    <name type="scientific">Streptomyces enissocaesilis</name>
    <dbReference type="NCBI Taxonomy" id="332589"/>
    <lineage>
        <taxon>Bacteria</taxon>
        <taxon>Bacillati</taxon>
        <taxon>Actinomycetota</taxon>
        <taxon>Actinomycetes</taxon>
        <taxon>Kitasatosporales</taxon>
        <taxon>Streptomycetaceae</taxon>
        <taxon>Streptomyces</taxon>
        <taxon>Streptomyces rochei group</taxon>
    </lineage>
</organism>
<evidence type="ECO:0000313" key="3">
    <source>
        <dbReference type="EMBL" id="GAA2971624.1"/>
    </source>
</evidence>
<evidence type="ECO:0000259" key="2">
    <source>
        <dbReference type="PROSITE" id="PS51736"/>
    </source>
</evidence>
<accession>A0ABP6K4L6</accession>
<protein>
    <recommendedName>
        <fullName evidence="2">Resolvase/invertase-type recombinase catalytic domain-containing protein</fullName>
    </recommendedName>
</protein>
<evidence type="ECO:0000313" key="4">
    <source>
        <dbReference type="Proteomes" id="UP001500403"/>
    </source>
</evidence>
<name>A0ABP6K4L6_9ACTN</name>
<keyword evidence="4" id="KW-1185">Reference proteome</keyword>
<feature type="region of interest" description="Disordered" evidence="1">
    <location>
        <begin position="52"/>
        <end position="90"/>
    </location>
</feature>